<dbReference type="Proteomes" id="UP000692954">
    <property type="component" value="Unassembled WGS sequence"/>
</dbReference>
<reference evidence="2" key="1">
    <citation type="submission" date="2021-01" db="EMBL/GenBank/DDBJ databases">
        <authorList>
            <consortium name="Genoscope - CEA"/>
            <person name="William W."/>
        </authorList>
    </citation>
    <scope>NUCLEOTIDE SEQUENCE</scope>
</reference>
<evidence type="ECO:0000256" key="1">
    <source>
        <dbReference type="SAM" id="Coils"/>
    </source>
</evidence>
<keyword evidence="3" id="KW-1185">Reference proteome</keyword>
<evidence type="ECO:0000313" key="3">
    <source>
        <dbReference type="Proteomes" id="UP000692954"/>
    </source>
</evidence>
<accession>A0A8S1MVG2</accession>
<name>A0A8S1MVG2_9CILI</name>
<dbReference type="AlphaFoldDB" id="A0A8S1MVG2"/>
<organism evidence="2 3">
    <name type="scientific">Paramecium sonneborni</name>
    <dbReference type="NCBI Taxonomy" id="65129"/>
    <lineage>
        <taxon>Eukaryota</taxon>
        <taxon>Sar</taxon>
        <taxon>Alveolata</taxon>
        <taxon>Ciliophora</taxon>
        <taxon>Intramacronucleata</taxon>
        <taxon>Oligohymenophorea</taxon>
        <taxon>Peniculida</taxon>
        <taxon>Parameciidae</taxon>
        <taxon>Paramecium</taxon>
    </lineage>
</organism>
<sequence length="95" mass="11247">MGSNTSNSRREQAYIKKRENFIEPEVHYIVEPQKINEEQPKQKTDEELQKEREIQQASEQANEAFEELINCMNNLDICLEKFNKDLKGDKQDEDS</sequence>
<dbReference type="EMBL" id="CAJJDN010000041">
    <property type="protein sequence ID" value="CAD8080835.1"/>
    <property type="molecule type" value="Genomic_DNA"/>
</dbReference>
<evidence type="ECO:0000313" key="2">
    <source>
        <dbReference type="EMBL" id="CAD8080835.1"/>
    </source>
</evidence>
<keyword evidence="1" id="KW-0175">Coiled coil</keyword>
<feature type="coiled-coil region" evidence="1">
    <location>
        <begin position="47"/>
        <end position="74"/>
    </location>
</feature>
<proteinExistence type="predicted"/>
<comment type="caution">
    <text evidence="2">The sequence shown here is derived from an EMBL/GenBank/DDBJ whole genome shotgun (WGS) entry which is preliminary data.</text>
</comment>
<protein>
    <submittedName>
        <fullName evidence="2">Uncharacterized protein</fullName>
    </submittedName>
</protein>
<gene>
    <name evidence="2" type="ORF">PSON_ATCC_30995.1.T0410077</name>
</gene>